<keyword evidence="5" id="KW-0998">Cell outer membrane</keyword>
<evidence type="ECO:0000256" key="4">
    <source>
        <dbReference type="ARBA" id="ARBA00023136"/>
    </source>
</evidence>
<protein>
    <submittedName>
        <fullName evidence="9">Membrane protein</fullName>
    </submittedName>
</protein>
<feature type="domain" description="SusD-like N-terminal" evidence="8">
    <location>
        <begin position="28"/>
        <end position="223"/>
    </location>
</feature>
<dbReference type="CDD" id="cd08977">
    <property type="entry name" value="SusD"/>
    <property type="match status" value="1"/>
</dbReference>
<dbReference type="GO" id="GO:0009279">
    <property type="term" value="C:cell outer membrane"/>
    <property type="evidence" value="ECO:0007669"/>
    <property type="project" value="UniProtKB-SubCell"/>
</dbReference>
<dbReference type="Pfam" id="PF14322">
    <property type="entry name" value="SusD-like_3"/>
    <property type="match status" value="1"/>
</dbReference>
<organism evidence="9 10">
    <name type="scientific">Echinicola pacifica</name>
    <dbReference type="NCBI Taxonomy" id="346377"/>
    <lineage>
        <taxon>Bacteria</taxon>
        <taxon>Pseudomonadati</taxon>
        <taxon>Bacteroidota</taxon>
        <taxon>Cytophagia</taxon>
        <taxon>Cytophagales</taxon>
        <taxon>Cyclobacteriaceae</taxon>
        <taxon>Echinicola</taxon>
    </lineage>
</organism>
<evidence type="ECO:0000259" key="8">
    <source>
        <dbReference type="Pfam" id="PF14322"/>
    </source>
</evidence>
<dbReference type="InterPro" id="IPR011990">
    <property type="entry name" value="TPR-like_helical_dom_sf"/>
</dbReference>
<evidence type="ECO:0000313" key="10">
    <source>
        <dbReference type="Proteomes" id="UP000619457"/>
    </source>
</evidence>
<evidence type="ECO:0000256" key="2">
    <source>
        <dbReference type="ARBA" id="ARBA00006275"/>
    </source>
</evidence>
<dbReference type="EMBL" id="BMWX01000003">
    <property type="protein sequence ID" value="GGZ25172.1"/>
    <property type="molecule type" value="Genomic_DNA"/>
</dbReference>
<evidence type="ECO:0000256" key="3">
    <source>
        <dbReference type="ARBA" id="ARBA00022729"/>
    </source>
</evidence>
<feature type="domain" description="RagB/SusD" evidence="7">
    <location>
        <begin position="359"/>
        <end position="503"/>
    </location>
</feature>
<sequence length="503" mass="55866">MKNIKIKLSTLIMLLAYTLVIPACTLEEDPSEARLDPSSLNSEEALESAVVGMYRKFTASMQWAHSWMRSYGGDDITTHSGKNKQGFRDADTMEMTSLTSGVDLGYNTPYATIKEANNIIANRENISSGDQSSIDALIGEAYFLRAFSYFHLVRTFGEIPLIISTDITGSVDMEKSDLLTIYQQIESDFLAAETLLPTIYPEVPAAIRPNKGSARAFLAKLYMHWAGWPIKDESKYALAASSAKSVIDNAAAHGFALVPDMGTLWSIKDENRFNSEIVFGLGHAANINVGPYSNRHTGRPGYPGDVQGWAEIFAEIAFFNDFPEGPRKEKTYRTEVVFQGKTIQWEDFTDEKHPMFLKVTGYQDEVATTNSVTMMTTYCMRYADLLLLYAEAEGRAGGSSPEAWEALNRVRRRANDLPVNEANSSVDLSTGDLAELAYTERKWELAGEFKRWDDLTRMERVAEALANRSSEELVGPVTGDTSPANYFAKIPQSEITVAPQLGQ</sequence>
<reference evidence="9" key="1">
    <citation type="journal article" date="2014" name="Int. J. Syst. Evol. Microbiol.">
        <title>Complete genome sequence of Corynebacterium casei LMG S-19264T (=DSM 44701T), isolated from a smear-ripened cheese.</title>
        <authorList>
            <consortium name="US DOE Joint Genome Institute (JGI-PGF)"/>
            <person name="Walter F."/>
            <person name="Albersmeier A."/>
            <person name="Kalinowski J."/>
            <person name="Ruckert C."/>
        </authorList>
    </citation>
    <scope>NUCLEOTIDE SEQUENCE</scope>
    <source>
        <strain evidence="9">KCTC 12368</strain>
    </source>
</reference>
<dbReference type="RefSeq" id="WP_018473416.1">
    <property type="nucleotide sequence ID" value="NZ_BMWX01000003.1"/>
</dbReference>
<evidence type="ECO:0000259" key="7">
    <source>
        <dbReference type="Pfam" id="PF07980"/>
    </source>
</evidence>
<name>A0A918PYJ8_9BACT</name>
<keyword evidence="4" id="KW-0472">Membrane</keyword>
<dbReference type="InterPro" id="IPR012944">
    <property type="entry name" value="SusD_RagB_dom"/>
</dbReference>
<dbReference type="Pfam" id="PF07980">
    <property type="entry name" value="SusD_RagB"/>
    <property type="match status" value="1"/>
</dbReference>
<dbReference type="Gene3D" id="1.25.40.390">
    <property type="match status" value="1"/>
</dbReference>
<evidence type="ECO:0000256" key="1">
    <source>
        <dbReference type="ARBA" id="ARBA00004442"/>
    </source>
</evidence>
<keyword evidence="3 6" id="KW-0732">Signal</keyword>
<evidence type="ECO:0000256" key="6">
    <source>
        <dbReference type="SAM" id="SignalP"/>
    </source>
</evidence>
<keyword evidence="10" id="KW-1185">Reference proteome</keyword>
<proteinExistence type="inferred from homology"/>
<gene>
    <name evidence="9" type="ORF">GCM10007049_17070</name>
</gene>
<evidence type="ECO:0000313" key="9">
    <source>
        <dbReference type="EMBL" id="GGZ25172.1"/>
    </source>
</evidence>
<feature type="chain" id="PRO_5037251423" evidence="6">
    <location>
        <begin position="24"/>
        <end position="503"/>
    </location>
</feature>
<comment type="caution">
    <text evidence="9">The sequence shown here is derived from an EMBL/GenBank/DDBJ whole genome shotgun (WGS) entry which is preliminary data.</text>
</comment>
<comment type="similarity">
    <text evidence="2">Belongs to the SusD family.</text>
</comment>
<dbReference type="Proteomes" id="UP000619457">
    <property type="component" value="Unassembled WGS sequence"/>
</dbReference>
<evidence type="ECO:0000256" key="5">
    <source>
        <dbReference type="ARBA" id="ARBA00023237"/>
    </source>
</evidence>
<reference evidence="9" key="2">
    <citation type="submission" date="2020-09" db="EMBL/GenBank/DDBJ databases">
        <authorList>
            <person name="Sun Q."/>
            <person name="Kim S."/>
        </authorList>
    </citation>
    <scope>NUCLEOTIDE SEQUENCE</scope>
    <source>
        <strain evidence="9">KCTC 12368</strain>
    </source>
</reference>
<accession>A0A918PYJ8</accession>
<comment type="subcellular location">
    <subcellularLocation>
        <location evidence="1">Cell outer membrane</location>
    </subcellularLocation>
</comment>
<feature type="signal peptide" evidence="6">
    <location>
        <begin position="1"/>
        <end position="23"/>
    </location>
</feature>
<dbReference type="AlphaFoldDB" id="A0A918PYJ8"/>
<dbReference type="InterPro" id="IPR033985">
    <property type="entry name" value="SusD-like_N"/>
</dbReference>
<dbReference type="SUPFAM" id="SSF48452">
    <property type="entry name" value="TPR-like"/>
    <property type="match status" value="1"/>
</dbReference>